<dbReference type="InterPro" id="IPR036527">
    <property type="entry name" value="SCP2_sterol-bd_dom_sf"/>
</dbReference>
<gene>
    <name evidence="5" type="ORF">ACTOB_006700</name>
</gene>
<organism evidence="5 6">
    <name type="scientific">Actinoplanes oblitus</name>
    <dbReference type="NCBI Taxonomy" id="3040509"/>
    <lineage>
        <taxon>Bacteria</taxon>
        <taxon>Bacillati</taxon>
        <taxon>Actinomycetota</taxon>
        <taxon>Actinomycetes</taxon>
        <taxon>Micromonosporales</taxon>
        <taxon>Micromonosporaceae</taxon>
        <taxon>Actinoplanes</taxon>
    </lineage>
</organism>
<dbReference type="SUPFAM" id="SSF46785">
    <property type="entry name" value="Winged helix' DNA-binding domain"/>
    <property type="match status" value="1"/>
</dbReference>
<dbReference type="RefSeq" id="WP_284915890.1">
    <property type="nucleotide sequence ID" value="NZ_CP126980.1"/>
</dbReference>
<dbReference type="InterPro" id="IPR036388">
    <property type="entry name" value="WH-like_DNA-bd_sf"/>
</dbReference>
<keyword evidence="2" id="KW-0238">DNA-binding</keyword>
<keyword evidence="1" id="KW-0805">Transcription regulation</keyword>
<feature type="domain" description="HTH hxlR-type" evidence="4">
    <location>
        <begin position="9"/>
        <end position="104"/>
    </location>
</feature>
<dbReference type="Gene3D" id="1.10.10.10">
    <property type="entry name" value="Winged helix-like DNA-binding domain superfamily/Winged helix DNA-binding domain"/>
    <property type="match status" value="1"/>
</dbReference>
<dbReference type="InterPro" id="IPR036390">
    <property type="entry name" value="WH_DNA-bd_sf"/>
</dbReference>
<dbReference type="SUPFAM" id="SSF55718">
    <property type="entry name" value="SCP-like"/>
    <property type="match status" value="1"/>
</dbReference>
<name>A0ABY8W9W1_9ACTN</name>
<dbReference type="InterPro" id="IPR011991">
    <property type="entry name" value="ArsR-like_HTH"/>
</dbReference>
<proteinExistence type="predicted"/>
<dbReference type="InterPro" id="IPR002577">
    <property type="entry name" value="HTH_HxlR"/>
</dbReference>
<dbReference type="PANTHER" id="PTHR33204">
    <property type="entry name" value="TRANSCRIPTIONAL REGULATOR, MARR FAMILY"/>
    <property type="match status" value="1"/>
</dbReference>
<sequence>MGASYGQFCPVAKAMELLDERWTLLVIRELISGSRRFNDLRRGLPRMSPTLLSRRLQQLASAGLVERTPTGVEVDYSLTPAGRELEPIVRALGVWGTRWIPEIGDPDLDPKLLLWDMHRRVDHRAVPDRRTVLRFRFPGVVRQVRDWWLVITPDEADVCDADPGHEVDVLVTADLRGLTDVWRGARSWESALRSGEVRLDGREALRRAVPAWFQLMAFATVPRPESAAAGPESATARPVVS</sequence>
<evidence type="ECO:0000256" key="3">
    <source>
        <dbReference type="ARBA" id="ARBA00023163"/>
    </source>
</evidence>
<accession>A0ABY8W9W1</accession>
<protein>
    <submittedName>
        <fullName evidence="5">Helix-turn-helix domain-containing protein</fullName>
    </submittedName>
</protein>
<dbReference type="CDD" id="cd00090">
    <property type="entry name" value="HTH_ARSR"/>
    <property type="match status" value="1"/>
</dbReference>
<evidence type="ECO:0000259" key="4">
    <source>
        <dbReference type="PROSITE" id="PS51118"/>
    </source>
</evidence>
<evidence type="ECO:0000313" key="5">
    <source>
        <dbReference type="EMBL" id="WIM94659.1"/>
    </source>
</evidence>
<evidence type="ECO:0000256" key="1">
    <source>
        <dbReference type="ARBA" id="ARBA00023015"/>
    </source>
</evidence>
<evidence type="ECO:0000313" key="6">
    <source>
        <dbReference type="Proteomes" id="UP001240150"/>
    </source>
</evidence>
<evidence type="ECO:0000256" key="2">
    <source>
        <dbReference type="ARBA" id="ARBA00023125"/>
    </source>
</evidence>
<dbReference type="PANTHER" id="PTHR33204:SF18">
    <property type="entry name" value="TRANSCRIPTIONAL REGULATORY PROTEIN"/>
    <property type="match status" value="1"/>
</dbReference>
<dbReference type="Proteomes" id="UP001240150">
    <property type="component" value="Chromosome"/>
</dbReference>
<dbReference type="Pfam" id="PF01638">
    <property type="entry name" value="HxlR"/>
    <property type="match status" value="1"/>
</dbReference>
<keyword evidence="6" id="KW-1185">Reference proteome</keyword>
<dbReference type="EMBL" id="CP126980">
    <property type="protein sequence ID" value="WIM94659.1"/>
    <property type="molecule type" value="Genomic_DNA"/>
</dbReference>
<keyword evidence="3" id="KW-0804">Transcription</keyword>
<reference evidence="5 6" key="1">
    <citation type="submission" date="2023-06" db="EMBL/GenBank/DDBJ databases">
        <authorList>
            <person name="Yushchuk O."/>
            <person name="Binda E."/>
            <person name="Ruckert-Reed C."/>
            <person name="Fedorenko V."/>
            <person name="Kalinowski J."/>
            <person name="Marinelli F."/>
        </authorList>
    </citation>
    <scope>NUCLEOTIDE SEQUENCE [LARGE SCALE GENOMIC DNA]</scope>
    <source>
        <strain evidence="5 6">NRRL 3884</strain>
    </source>
</reference>
<dbReference type="PROSITE" id="PS51118">
    <property type="entry name" value="HTH_HXLR"/>
    <property type="match status" value="1"/>
</dbReference>